<protein>
    <submittedName>
        <fullName evidence="2">UPF0298 protein SSU98</fullName>
    </submittedName>
</protein>
<dbReference type="NCBIfam" id="NF002631">
    <property type="entry name" value="PRK02302.1"/>
    <property type="match status" value="1"/>
</dbReference>
<proteinExistence type="predicted"/>
<dbReference type="RefSeq" id="WP_018371599.1">
    <property type="nucleotide sequence ID" value="NZ_UHFR01000005.1"/>
</dbReference>
<keyword evidence="1" id="KW-0963">Cytoplasm</keyword>
<keyword evidence="3" id="KW-1185">Reference proteome</keyword>
<accession>A0A380L1W2</accession>
<organism evidence="2 3">
    <name type="scientific">Streptococcus massiliensis</name>
    <dbReference type="NCBI Taxonomy" id="313439"/>
    <lineage>
        <taxon>Bacteria</taxon>
        <taxon>Bacillati</taxon>
        <taxon>Bacillota</taxon>
        <taxon>Bacilli</taxon>
        <taxon>Lactobacillales</taxon>
        <taxon>Streptococcaceae</taxon>
        <taxon>Streptococcus</taxon>
    </lineage>
</organism>
<sequence length="94" mass="11621">MQEETLQFVKEERRGLIVYLYYNRDVRKLEKLGRVLYHSKQHRYVQLYVNELHLAEIHQQLSKEKYIKEIKTCHLKDLDQNFVGNLWRDDEKDN</sequence>
<dbReference type="Pfam" id="PF09902">
    <property type="entry name" value="DUF2129"/>
    <property type="match status" value="1"/>
</dbReference>
<gene>
    <name evidence="2" type="ORF">NCTC13765_01874</name>
</gene>
<dbReference type="EMBL" id="UHFR01000005">
    <property type="protein sequence ID" value="SUN77355.1"/>
    <property type="molecule type" value="Genomic_DNA"/>
</dbReference>
<name>A0A380L1W2_9STRE</name>
<evidence type="ECO:0000313" key="2">
    <source>
        <dbReference type="EMBL" id="SUN77355.1"/>
    </source>
</evidence>
<dbReference type="PIRSF" id="PIRSF031653">
    <property type="entry name" value="UCP031653"/>
    <property type="match status" value="1"/>
</dbReference>
<evidence type="ECO:0000313" key="3">
    <source>
        <dbReference type="Proteomes" id="UP000254634"/>
    </source>
</evidence>
<dbReference type="OrthoDB" id="2990788at2"/>
<dbReference type="STRING" id="1123307.GCA_000380065_00903"/>
<evidence type="ECO:0000256" key="1">
    <source>
        <dbReference type="ARBA" id="ARBA00022490"/>
    </source>
</evidence>
<dbReference type="Proteomes" id="UP000254634">
    <property type="component" value="Unassembled WGS sequence"/>
</dbReference>
<reference evidence="2" key="1">
    <citation type="submission" date="2018-06" db="EMBL/GenBank/DDBJ databases">
        <authorList>
            <consortium name="Pathogen Informatics"/>
            <person name="Doyle S."/>
        </authorList>
    </citation>
    <scope>NUCLEOTIDE SEQUENCE [LARGE SCALE GENOMIC DNA]</scope>
    <source>
        <strain evidence="2">NCTC13765</strain>
    </source>
</reference>
<dbReference type="InterPro" id="IPR016979">
    <property type="entry name" value="DUF2129"/>
</dbReference>
<dbReference type="AlphaFoldDB" id="A0A380L1W2"/>